<evidence type="ECO:0000313" key="1">
    <source>
        <dbReference type="EMBL" id="ESK81680.1"/>
    </source>
</evidence>
<evidence type="ECO:0000313" key="2">
    <source>
        <dbReference type="Proteomes" id="UP000017559"/>
    </source>
</evidence>
<dbReference type="KEGG" id="mrr:Moror_15862"/>
<name>V2WNB5_MONRO</name>
<dbReference type="EMBL" id="AWSO01002310">
    <property type="protein sequence ID" value="ESK81680.1"/>
    <property type="molecule type" value="Genomic_DNA"/>
</dbReference>
<dbReference type="Proteomes" id="UP000017559">
    <property type="component" value="Unassembled WGS sequence"/>
</dbReference>
<organism evidence="1 2">
    <name type="scientific">Moniliophthora roreri (strain MCA 2997)</name>
    <name type="common">Cocoa frosty pod rot fungus</name>
    <name type="synonym">Crinipellis roreri</name>
    <dbReference type="NCBI Taxonomy" id="1381753"/>
    <lineage>
        <taxon>Eukaryota</taxon>
        <taxon>Fungi</taxon>
        <taxon>Dikarya</taxon>
        <taxon>Basidiomycota</taxon>
        <taxon>Agaricomycotina</taxon>
        <taxon>Agaricomycetes</taxon>
        <taxon>Agaricomycetidae</taxon>
        <taxon>Agaricales</taxon>
        <taxon>Marasmiineae</taxon>
        <taxon>Marasmiaceae</taxon>
        <taxon>Moniliophthora</taxon>
    </lineage>
</organism>
<comment type="caution">
    <text evidence="1">The sequence shown here is derived from an EMBL/GenBank/DDBJ whole genome shotgun (WGS) entry which is preliminary data.</text>
</comment>
<proteinExistence type="predicted"/>
<reference evidence="1 2" key="1">
    <citation type="journal article" date="2014" name="BMC Genomics">
        <title>Genome and secretome analysis of the hemibiotrophic fungal pathogen, Moniliophthora roreri, which causes frosty pod rot disease of cacao: mechanisms of the biotrophic and necrotrophic phases.</title>
        <authorList>
            <person name="Meinhardt L.W."/>
            <person name="Costa G.G.L."/>
            <person name="Thomazella D.P.T."/>
            <person name="Teixeira P.J.P.L."/>
            <person name="Carazzolle M.F."/>
            <person name="Schuster S.C."/>
            <person name="Carlson J.E."/>
            <person name="Guiltinan M.J."/>
            <person name="Mieczkowski P."/>
            <person name="Farmer A."/>
            <person name="Ramaraj T."/>
            <person name="Crozier J."/>
            <person name="Davis R.E."/>
            <person name="Shao J."/>
            <person name="Melnick R.L."/>
            <person name="Pereira G.A.G."/>
            <person name="Bailey B.A."/>
        </authorList>
    </citation>
    <scope>NUCLEOTIDE SEQUENCE [LARGE SCALE GENOMIC DNA]</scope>
    <source>
        <strain evidence="1 2">MCA 2997</strain>
    </source>
</reference>
<dbReference type="OrthoDB" id="3060179at2759"/>
<gene>
    <name evidence="1" type="ORF">Moror_15862</name>
</gene>
<sequence>MPAVRYCGIVPDYILPHHLGVRRYVLDENGLLDEKSWSWQNVNAHHTVNIATIHGEDKDLKFLHIAYSGPDALKAFHQDFEQFSCVRDVAVAQLFGYNDGQFALPALIFYDALVPVAHIFE</sequence>
<accession>V2WNB5</accession>
<keyword evidence="2" id="KW-1185">Reference proteome</keyword>
<dbReference type="AlphaFoldDB" id="V2WNB5"/>
<protein>
    <submittedName>
        <fullName evidence="1">Uncharacterized protein</fullName>
    </submittedName>
</protein>
<dbReference type="HOGENOM" id="CLU_2038666_0_0_1"/>